<dbReference type="Proteomes" id="UP000799776">
    <property type="component" value="Unassembled WGS sequence"/>
</dbReference>
<feature type="signal peptide" evidence="1">
    <location>
        <begin position="1"/>
        <end position="21"/>
    </location>
</feature>
<dbReference type="EMBL" id="ML978724">
    <property type="protein sequence ID" value="KAF2086549.1"/>
    <property type="molecule type" value="Genomic_DNA"/>
</dbReference>
<dbReference type="InterPro" id="IPR029058">
    <property type="entry name" value="AB_hydrolase_fold"/>
</dbReference>
<keyword evidence="4" id="KW-1185">Reference proteome</keyword>
<dbReference type="AlphaFoldDB" id="A0A9P4LWJ1"/>
<reference evidence="3" key="1">
    <citation type="journal article" date="2020" name="Stud. Mycol.">
        <title>101 Dothideomycetes genomes: a test case for predicting lifestyles and emergence of pathogens.</title>
        <authorList>
            <person name="Haridas S."/>
            <person name="Albert R."/>
            <person name="Binder M."/>
            <person name="Bloem J."/>
            <person name="Labutti K."/>
            <person name="Salamov A."/>
            <person name="Andreopoulos B."/>
            <person name="Baker S."/>
            <person name="Barry K."/>
            <person name="Bills G."/>
            <person name="Bluhm B."/>
            <person name="Cannon C."/>
            <person name="Castanera R."/>
            <person name="Culley D."/>
            <person name="Daum C."/>
            <person name="Ezra D."/>
            <person name="Gonzalez J."/>
            <person name="Henrissat B."/>
            <person name="Kuo A."/>
            <person name="Liang C."/>
            <person name="Lipzen A."/>
            <person name="Lutzoni F."/>
            <person name="Magnuson J."/>
            <person name="Mondo S."/>
            <person name="Nolan M."/>
            <person name="Ohm R."/>
            <person name="Pangilinan J."/>
            <person name="Park H.-J."/>
            <person name="Ramirez L."/>
            <person name="Alfaro M."/>
            <person name="Sun H."/>
            <person name="Tritt A."/>
            <person name="Yoshinaga Y."/>
            <person name="Zwiers L.-H."/>
            <person name="Turgeon B."/>
            <person name="Goodwin S."/>
            <person name="Spatafora J."/>
            <person name="Crous P."/>
            <person name="Grigoriev I."/>
        </authorList>
    </citation>
    <scope>NUCLEOTIDE SEQUENCE</scope>
    <source>
        <strain evidence="3">CBS 121410</strain>
    </source>
</reference>
<organism evidence="3 4">
    <name type="scientific">Saccharata proteae CBS 121410</name>
    <dbReference type="NCBI Taxonomy" id="1314787"/>
    <lineage>
        <taxon>Eukaryota</taxon>
        <taxon>Fungi</taxon>
        <taxon>Dikarya</taxon>
        <taxon>Ascomycota</taxon>
        <taxon>Pezizomycotina</taxon>
        <taxon>Dothideomycetes</taxon>
        <taxon>Dothideomycetes incertae sedis</taxon>
        <taxon>Botryosphaeriales</taxon>
        <taxon>Saccharataceae</taxon>
        <taxon>Saccharata</taxon>
    </lineage>
</organism>
<accession>A0A9P4LWJ1</accession>
<feature type="non-terminal residue" evidence="3">
    <location>
        <position position="295"/>
    </location>
</feature>
<evidence type="ECO:0000259" key="2">
    <source>
        <dbReference type="Pfam" id="PF12697"/>
    </source>
</evidence>
<dbReference type="InterPro" id="IPR000073">
    <property type="entry name" value="AB_hydrolase_1"/>
</dbReference>
<gene>
    <name evidence="3" type="ORF">K490DRAFT_20960</name>
</gene>
<feature type="chain" id="PRO_5040501378" evidence="1">
    <location>
        <begin position="22"/>
        <end position="295"/>
    </location>
</feature>
<keyword evidence="1" id="KW-0732">Signal</keyword>
<protein>
    <submittedName>
        <fullName evidence="3">Alpha/beta-hydrolase</fullName>
    </submittedName>
</protein>
<evidence type="ECO:0000313" key="3">
    <source>
        <dbReference type="EMBL" id="KAF2086549.1"/>
    </source>
</evidence>
<dbReference type="Pfam" id="PF12697">
    <property type="entry name" value="Abhydrolase_6"/>
    <property type="match status" value="1"/>
</dbReference>
<name>A0A9P4LWJ1_9PEZI</name>
<dbReference type="SUPFAM" id="SSF53474">
    <property type="entry name" value="alpha/beta-Hydrolases"/>
    <property type="match status" value="1"/>
</dbReference>
<evidence type="ECO:0000313" key="4">
    <source>
        <dbReference type="Proteomes" id="UP000799776"/>
    </source>
</evidence>
<feature type="non-terminal residue" evidence="3">
    <location>
        <position position="1"/>
    </location>
</feature>
<proteinExistence type="predicted"/>
<dbReference type="Gene3D" id="3.40.50.1820">
    <property type="entry name" value="alpha/beta hydrolase"/>
    <property type="match status" value="1"/>
</dbReference>
<evidence type="ECO:0000256" key="1">
    <source>
        <dbReference type="SAM" id="SignalP"/>
    </source>
</evidence>
<sequence>PFINTLLVFLNGLLLPKSGWEDSIHALINTRNKTSSPYPALLCYDRYGQGDSDHDPRDPESSIKTGYGHDAVRVVKDLHQLLKQLSATKLGQHDVSRMRFIFVCNSIGCPIARLYARAYPRTVAGLLFLDSMIANTDFVSMFPDPDDAQFDPSTLPTGISVEQLRDTRAKYKAMFHPSVPNNERFDRRHLNQQLPHANTPKLVGPDGIGPRLTVVGHDWNEFAEQGLKGSLQIPKALTNAYVNPHWQQYNEGLLKLTEEDRVNKNIIIAKCCGHFIQKDGPDFVAREIGRLLDRL</sequence>
<dbReference type="OrthoDB" id="3466836at2759"/>
<comment type="caution">
    <text evidence="3">The sequence shown here is derived from an EMBL/GenBank/DDBJ whole genome shotgun (WGS) entry which is preliminary data.</text>
</comment>
<feature type="domain" description="AB hydrolase-1" evidence="2">
    <location>
        <begin position="7"/>
        <end position="286"/>
    </location>
</feature>